<dbReference type="PANTHER" id="PTHR43726">
    <property type="entry name" value="3-METHYLORNITHINE SYNTHASE"/>
    <property type="match status" value="1"/>
</dbReference>
<keyword evidence="3" id="KW-0479">Metal-binding</keyword>
<dbReference type="InterPro" id="IPR034422">
    <property type="entry name" value="HydE/PylB-like"/>
</dbReference>
<dbReference type="InterPro" id="IPR058240">
    <property type="entry name" value="rSAM_sf"/>
</dbReference>
<dbReference type="Pfam" id="PF04055">
    <property type="entry name" value="Radical_SAM"/>
    <property type="match status" value="1"/>
</dbReference>
<evidence type="ECO:0000259" key="6">
    <source>
        <dbReference type="PROSITE" id="PS51918"/>
    </source>
</evidence>
<evidence type="ECO:0000256" key="5">
    <source>
        <dbReference type="ARBA" id="ARBA00023014"/>
    </source>
</evidence>
<dbReference type="RefSeq" id="WP_110023947.1">
    <property type="nucleotide sequence ID" value="NZ_PDNZ01000007.1"/>
</dbReference>
<dbReference type="PANTHER" id="PTHR43726:SF1">
    <property type="entry name" value="BIOTIN SYNTHASE"/>
    <property type="match status" value="1"/>
</dbReference>
<name>A0A317T488_9CHLB</name>
<dbReference type="GO" id="GO:0046872">
    <property type="term" value="F:metal ion binding"/>
    <property type="evidence" value="ECO:0007669"/>
    <property type="project" value="UniProtKB-KW"/>
</dbReference>
<dbReference type="PROSITE" id="PS51918">
    <property type="entry name" value="RADICAL_SAM"/>
    <property type="match status" value="1"/>
</dbReference>
<comment type="caution">
    <text evidence="7">The sequence shown here is derived from an EMBL/GenBank/DDBJ whole genome shotgun (WGS) entry which is preliminary data.</text>
</comment>
<dbReference type="GO" id="GO:0051536">
    <property type="term" value="F:iron-sulfur cluster binding"/>
    <property type="evidence" value="ECO:0007669"/>
    <property type="project" value="UniProtKB-KW"/>
</dbReference>
<dbReference type="AlphaFoldDB" id="A0A317T488"/>
<dbReference type="InterPro" id="IPR006638">
    <property type="entry name" value="Elp3/MiaA/NifB-like_rSAM"/>
</dbReference>
<evidence type="ECO:0000313" key="7">
    <source>
        <dbReference type="EMBL" id="PWW81453.1"/>
    </source>
</evidence>
<dbReference type="InterPro" id="IPR007197">
    <property type="entry name" value="rSAM"/>
</dbReference>
<evidence type="ECO:0000256" key="4">
    <source>
        <dbReference type="ARBA" id="ARBA00023004"/>
    </source>
</evidence>
<dbReference type="Gene3D" id="3.20.20.70">
    <property type="entry name" value="Aldolase class I"/>
    <property type="match status" value="1"/>
</dbReference>
<keyword evidence="8" id="KW-1185">Reference proteome</keyword>
<dbReference type="SFLD" id="SFLDS00029">
    <property type="entry name" value="Radical_SAM"/>
    <property type="match status" value="1"/>
</dbReference>
<dbReference type="GO" id="GO:0016740">
    <property type="term" value="F:transferase activity"/>
    <property type="evidence" value="ECO:0007669"/>
    <property type="project" value="TreeGrafter"/>
</dbReference>
<dbReference type="Proteomes" id="UP000246278">
    <property type="component" value="Unassembled WGS sequence"/>
</dbReference>
<evidence type="ECO:0000313" key="8">
    <source>
        <dbReference type="Proteomes" id="UP000246278"/>
    </source>
</evidence>
<dbReference type="OrthoDB" id="5405220at2"/>
<dbReference type="CDD" id="cd01335">
    <property type="entry name" value="Radical_SAM"/>
    <property type="match status" value="1"/>
</dbReference>
<accession>A0A317T488</accession>
<evidence type="ECO:0000256" key="3">
    <source>
        <dbReference type="ARBA" id="ARBA00022723"/>
    </source>
</evidence>
<keyword evidence="4" id="KW-0408">Iron</keyword>
<protein>
    <submittedName>
        <fullName evidence="7">Radical SAM protein</fullName>
    </submittedName>
</protein>
<keyword evidence="2" id="KW-0949">S-adenosyl-L-methionine</keyword>
<dbReference type="InterPro" id="IPR013785">
    <property type="entry name" value="Aldolase_TIM"/>
</dbReference>
<comment type="cofactor">
    <cofactor evidence="1">
        <name>[4Fe-4S] cluster</name>
        <dbReference type="ChEBI" id="CHEBI:49883"/>
    </cofactor>
</comment>
<dbReference type="SUPFAM" id="SSF102114">
    <property type="entry name" value="Radical SAM enzymes"/>
    <property type="match status" value="1"/>
</dbReference>
<gene>
    <name evidence="7" type="ORF">CR164_10495</name>
</gene>
<sequence length="336" mass="36601">MRVDELLKKPRSGDVLSHQELVYLLDLAPDSMESYMVMAEANRFSKELSGGKAEVHAQFAVNLAPCPYDCLFCSFAKVNGVFNESKELKPEKAVDYALQFERDGANAVFLMSTATYPFGRFIEVSQEVKRSLQPETTLIANVGDQTLKHAVKLKDAGFSGVYHAVRLREGKDTRLSVKGRKESIANFKEAGLEVGTCVEPVGPEHTNEELAEMIAFTASFDPAYSGAARRIPIPGTAIARLGTISEARMAQIVAVTRLGMPRSVTGNCTHEPCTLGAIGGANLFWAEVGANPRDTEQSTENGRGETVSSCHAIFKESGWDVGNGPSRYYNSVTTEY</sequence>
<dbReference type="EMBL" id="PDNZ01000007">
    <property type="protein sequence ID" value="PWW81453.1"/>
    <property type="molecule type" value="Genomic_DNA"/>
</dbReference>
<feature type="domain" description="Radical SAM core" evidence="6">
    <location>
        <begin position="49"/>
        <end position="271"/>
    </location>
</feature>
<evidence type="ECO:0000256" key="2">
    <source>
        <dbReference type="ARBA" id="ARBA00022691"/>
    </source>
</evidence>
<proteinExistence type="predicted"/>
<reference evidence="8" key="1">
    <citation type="submission" date="2017-10" db="EMBL/GenBank/DDBJ databases">
        <authorList>
            <person name="Gaisin V.A."/>
            <person name="Rysina M.S."/>
            <person name="Grouzdev D.S."/>
        </authorList>
    </citation>
    <scope>NUCLEOTIDE SEQUENCE [LARGE SCALE GENOMIC DNA]</scope>
    <source>
        <strain evidence="8">V1</strain>
    </source>
</reference>
<keyword evidence="5" id="KW-0411">Iron-sulfur</keyword>
<dbReference type="SMART" id="SM00729">
    <property type="entry name" value="Elp3"/>
    <property type="match status" value="1"/>
</dbReference>
<evidence type="ECO:0000256" key="1">
    <source>
        <dbReference type="ARBA" id="ARBA00001966"/>
    </source>
</evidence>
<organism evidence="7 8">
    <name type="scientific">Prosthecochloris marina</name>
    <dbReference type="NCBI Taxonomy" id="2017681"/>
    <lineage>
        <taxon>Bacteria</taxon>
        <taxon>Pseudomonadati</taxon>
        <taxon>Chlorobiota</taxon>
        <taxon>Chlorobiia</taxon>
        <taxon>Chlorobiales</taxon>
        <taxon>Chlorobiaceae</taxon>
        <taxon>Prosthecochloris</taxon>
    </lineage>
</organism>